<dbReference type="InterPro" id="IPR011060">
    <property type="entry name" value="RibuloseP-bd_barrel"/>
</dbReference>
<keyword evidence="7" id="KW-0057">Aromatic amino acid biosynthesis</keyword>
<dbReference type="UniPathway" id="UPA00035">
    <property type="reaction ID" value="UER00042"/>
</dbReference>
<evidence type="ECO:0000259" key="9">
    <source>
        <dbReference type="Pfam" id="PF00697"/>
    </source>
</evidence>
<protein>
    <recommendedName>
        <fullName evidence="4">N-(5'-phosphoribosyl)anthranilate isomerase</fullName>
        <ecNumber evidence="3">5.3.1.24</ecNumber>
    </recommendedName>
</protein>
<keyword evidence="8 10" id="KW-0413">Isomerase</keyword>
<dbReference type="SUPFAM" id="SSF51366">
    <property type="entry name" value="Ribulose-phoshate binding barrel"/>
    <property type="match status" value="1"/>
</dbReference>
<evidence type="ECO:0000313" key="11">
    <source>
        <dbReference type="Proteomes" id="UP000061227"/>
    </source>
</evidence>
<keyword evidence="11" id="KW-1185">Reference proteome</keyword>
<dbReference type="RefSeq" id="WP_082138809.1">
    <property type="nucleotide sequence ID" value="NZ_DF968063.1"/>
</dbReference>
<accession>A0A3F3GSB5</accession>
<reference evidence="10 11" key="1">
    <citation type="journal article" date="2015" name="BMC Genomics">
        <title>Comparative genomics of Fructobacillus spp. and Leuconostoc spp. reveals niche-specific evolution of Fructobacillus spp.</title>
        <authorList>
            <person name="Endo A."/>
            <person name="Tanizawa Y."/>
            <person name="Tanaka N."/>
            <person name="Maeno S."/>
            <person name="Kumar H."/>
            <person name="Shiwa Y."/>
            <person name="Okada S."/>
            <person name="Yoshikawa H."/>
            <person name="Dicks L."/>
            <person name="Nakagawa J."/>
            <person name="Arita M."/>
        </authorList>
    </citation>
    <scope>NUCLEOTIDE SEQUENCE [LARGE SCALE GENOMIC DNA]</scope>
    <source>
        <strain evidence="10 11">DSM 15468</strain>
    </source>
</reference>
<dbReference type="EC" id="5.3.1.24" evidence="3"/>
<evidence type="ECO:0000256" key="1">
    <source>
        <dbReference type="ARBA" id="ARBA00001164"/>
    </source>
</evidence>
<evidence type="ECO:0000256" key="7">
    <source>
        <dbReference type="ARBA" id="ARBA00023141"/>
    </source>
</evidence>
<evidence type="ECO:0000313" key="10">
    <source>
        <dbReference type="EMBL" id="GAP02496.1"/>
    </source>
</evidence>
<dbReference type="InterPro" id="IPR044643">
    <property type="entry name" value="TrpF_fam"/>
</dbReference>
<evidence type="ECO:0000256" key="3">
    <source>
        <dbReference type="ARBA" id="ARBA00012572"/>
    </source>
</evidence>
<sequence length="83" mass="8816">MTKIKIFGLMTAADAAIIIQAKPDYAGVVFAPGRHQVNQDQARMIRAALNPSIPLVGVFVATPIEEILAIAQAGIIQLVQLHG</sequence>
<keyword evidence="5" id="KW-0028">Amino-acid biosynthesis</keyword>
<dbReference type="AlphaFoldDB" id="A0A3F3GSB5"/>
<dbReference type="GO" id="GO:0004640">
    <property type="term" value="F:phosphoribosylanthranilate isomerase activity"/>
    <property type="evidence" value="ECO:0007669"/>
    <property type="project" value="UniProtKB-EC"/>
</dbReference>
<name>A0A3F3GSB5_9LACO</name>
<dbReference type="EMBL" id="DF968063">
    <property type="protein sequence ID" value="GAP02496.1"/>
    <property type="molecule type" value="Genomic_DNA"/>
</dbReference>
<dbReference type="InterPro" id="IPR001240">
    <property type="entry name" value="PRAI_dom"/>
</dbReference>
<comment type="pathway">
    <text evidence="2">Amino-acid biosynthesis; L-tryptophan biosynthesis; L-tryptophan from chorismate: step 3/5.</text>
</comment>
<evidence type="ECO:0000256" key="8">
    <source>
        <dbReference type="ARBA" id="ARBA00023235"/>
    </source>
</evidence>
<dbReference type="PANTHER" id="PTHR42894">
    <property type="entry name" value="N-(5'-PHOSPHORIBOSYL)ANTHRANILATE ISOMERASE"/>
    <property type="match status" value="1"/>
</dbReference>
<comment type="catalytic activity">
    <reaction evidence="1">
        <text>N-(5-phospho-beta-D-ribosyl)anthranilate = 1-(2-carboxyphenylamino)-1-deoxy-D-ribulose 5-phosphate</text>
        <dbReference type="Rhea" id="RHEA:21540"/>
        <dbReference type="ChEBI" id="CHEBI:18277"/>
        <dbReference type="ChEBI" id="CHEBI:58613"/>
        <dbReference type="EC" id="5.3.1.24"/>
    </reaction>
</comment>
<evidence type="ECO:0000256" key="4">
    <source>
        <dbReference type="ARBA" id="ARBA00022272"/>
    </source>
</evidence>
<organism evidence="10 11">
    <name type="scientific">Fructobacillus pseudoficulneus</name>
    <dbReference type="NCBI Taxonomy" id="220714"/>
    <lineage>
        <taxon>Bacteria</taxon>
        <taxon>Bacillati</taxon>
        <taxon>Bacillota</taxon>
        <taxon>Bacilli</taxon>
        <taxon>Lactobacillales</taxon>
        <taxon>Lactobacillaceae</taxon>
        <taxon>Fructobacillus</taxon>
    </lineage>
</organism>
<dbReference type="GO" id="GO:0000162">
    <property type="term" value="P:L-tryptophan biosynthetic process"/>
    <property type="evidence" value="ECO:0007669"/>
    <property type="project" value="UniProtKB-UniPathway"/>
</dbReference>
<gene>
    <name evidence="10" type="primary">trpF</name>
    <name evidence="10" type="ORF">FPFC_013790</name>
</gene>
<evidence type="ECO:0000256" key="2">
    <source>
        <dbReference type="ARBA" id="ARBA00004664"/>
    </source>
</evidence>
<proteinExistence type="predicted"/>
<feature type="domain" description="N-(5'phosphoribosyl) anthranilate isomerase (PRAI)" evidence="9">
    <location>
        <begin position="5"/>
        <end position="83"/>
    </location>
</feature>
<dbReference type="Pfam" id="PF00697">
    <property type="entry name" value="PRAI"/>
    <property type="match status" value="1"/>
</dbReference>
<dbReference type="InterPro" id="IPR013785">
    <property type="entry name" value="Aldolase_TIM"/>
</dbReference>
<dbReference type="OrthoDB" id="9786954at2"/>
<evidence type="ECO:0000256" key="6">
    <source>
        <dbReference type="ARBA" id="ARBA00022822"/>
    </source>
</evidence>
<dbReference type="Proteomes" id="UP000061227">
    <property type="component" value="Unassembled WGS sequence"/>
</dbReference>
<dbReference type="Gene3D" id="3.20.20.70">
    <property type="entry name" value="Aldolase class I"/>
    <property type="match status" value="1"/>
</dbReference>
<keyword evidence="6" id="KW-0822">Tryptophan biosynthesis</keyword>
<evidence type="ECO:0000256" key="5">
    <source>
        <dbReference type="ARBA" id="ARBA00022605"/>
    </source>
</evidence>
<dbReference type="PANTHER" id="PTHR42894:SF1">
    <property type="entry name" value="N-(5'-PHOSPHORIBOSYL)ANTHRANILATE ISOMERASE"/>
    <property type="match status" value="1"/>
</dbReference>